<dbReference type="Proteomes" id="UP000654370">
    <property type="component" value="Unassembled WGS sequence"/>
</dbReference>
<feature type="region of interest" description="Disordered" evidence="3">
    <location>
        <begin position="20"/>
        <end position="76"/>
    </location>
</feature>
<evidence type="ECO:0000256" key="3">
    <source>
        <dbReference type="SAM" id="MobiDB-lite"/>
    </source>
</evidence>
<feature type="region of interest" description="Disordered" evidence="3">
    <location>
        <begin position="151"/>
        <end position="171"/>
    </location>
</feature>
<accession>A0A8H7Q0F6</accession>
<dbReference type="GO" id="GO:0005737">
    <property type="term" value="C:cytoplasm"/>
    <property type="evidence" value="ECO:0007669"/>
    <property type="project" value="TreeGrafter"/>
</dbReference>
<dbReference type="SMART" id="SM00360">
    <property type="entry name" value="RRM"/>
    <property type="match status" value="1"/>
</dbReference>
<dbReference type="GO" id="GO:0005654">
    <property type="term" value="C:nucleoplasm"/>
    <property type="evidence" value="ECO:0007669"/>
    <property type="project" value="TreeGrafter"/>
</dbReference>
<feature type="domain" description="RRM" evidence="4">
    <location>
        <begin position="75"/>
        <end position="153"/>
    </location>
</feature>
<comment type="caution">
    <text evidence="5">The sequence shown here is derived from an EMBL/GenBank/DDBJ whole genome shotgun (WGS) entry which is preliminary data.</text>
</comment>
<gene>
    <name evidence="5" type="ORF">INT43_006254</name>
</gene>
<evidence type="ECO:0000313" key="6">
    <source>
        <dbReference type="Proteomes" id="UP000654370"/>
    </source>
</evidence>
<dbReference type="GO" id="GO:0000398">
    <property type="term" value="P:mRNA splicing, via spliceosome"/>
    <property type="evidence" value="ECO:0007669"/>
    <property type="project" value="TreeGrafter"/>
</dbReference>
<dbReference type="InterPro" id="IPR000504">
    <property type="entry name" value="RRM_dom"/>
</dbReference>
<evidence type="ECO:0000256" key="2">
    <source>
        <dbReference type="PROSITE-ProRule" id="PRU00176"/>
    </source>
</evidence>
<dbReference type="SUPFAM" id="SSF54928">
    <property type="entry name" value="RNA-binding domain, RBD"/>
    <property type="match status" value="1"/>
</dbReference>
<keyword evidence="6" id="KW-1185">Reference proteome</keyword>
<dbReference type="Gene3D" id="3.30.70.330">
    <property type="match status" value="1"/>
</dbReference>
<proteinExistence type="predicted"/>
<dbReference type="InterPro" id="IPR012677">
    <property type="entry name" value="Nucleotide-bd_a/b_plait_sf"/>
</dbReference>
<name>A0A8H7Q0F6_MORIS</name>
<keyword evidence="1 2" id="KW-0694">RNA-binding</keyword>
<evidence type="ECO:0000313" key="5">
    <source>
        <dbReference type="EMBL" id="KAG2183250.1"/>
    </source>
</evidence>
<organism evidence="5 6">
    <name type="scientific">Mortierella isabellina</name>
    <name type="common">Filamentous fungus</name>
    <name type="synonym">Umbelopsis isabellina</name>
    <dbReference type="NCBI Taxonomy" id="91625"/>
    <lineage>
        <taxon>Eukaryota</taxon>
        <taxon>Fungi</taxon>
        <taxon>Fungi incertae sedis</taxon>
        <taxon>Mucoromycota</taxon>
        <taxon>Mucoromycotina</taxon>
        <taxon>Umbelopsidomycetes</taxon>
        <taxon>Umbelopsidales</taxon>
        <taxon>Umbelopsidaceae</taxon>
        <taxon>Umbelopsis</taxon>
    </lineage>
</organism>
<dbReference type="PANTHER" id="PTHR15481:SF0">
    <property type="entry name" value="LD23870P-RELATED"/>
    <property type="match status" value="1"/>
</dbReference>
<dbReference type="PANTHER" id="PTHR15481">
    <property type="entry name" value="RIBONUCLEIC ACID BINDING PROTEIN S1"/>
    <property type="match status" value="1"/>
</dbReference>
<dbReference type="AlphaFoldDB" id="A0A8H7Q0F6"/>
<protein>
    <recommendedName>
        <fullName evidence="4">RRM domain-containing protein</fullName>
    </recommendedName>
</protein>
<feature type="compositionally biased region" description="Polar residues" evidence="3">
    <location>
        <begin position="24"/>
        <end position="37"/>
    </location>
</feature>
<dbReference type="Pfam" id="PF00076">
    <property type="entry name" value="RRM_1"/>
    <property type="match status" value="1"/>
</dbReference>
<sequence length="274" mass="30610">MTWSHKSEFGHLLQLFKDDHSSSELKNSLGTTEWSNQVEERVGRSRSRTPRSRSRSPASRSRSPPGRGRGDRNGHWVSISNLTRNVTLEHVKEIFGQYGEILKSDFPFNNKLNCNRGVSYLEFGDRSEAEKAIAHMDKGQLDGKVLVVVFGEPPRQRSPSPRPERRRRFLHRPTDVVRPRHPTDTAALLIITGADDIHDPDRHHHLVVEDDSRIPEVAAPAIHAVDLDHIVIVVVAAVVTIPEAVAEAILEVGAQAIHEAEAHRAADAKLSLTH</sequence>
<evidence type="ECO:0000259" key="4">
    <source>
        <dbReference type="PROSITE" id="PS50102"/>
    </source>
</evidence>
<dbReference type="EMBL" id="JAEPQZ010000003">
    <property type="protein sequence ID" value="KAG2183250.1"/>
    <property type="molecule type" value="Genomic_DNA"/>
</dbReference>
<feature type="compositionally biased region" description="Basic residues" evidence="3">
    <location>
        <begin position="44"/>
        <end position="54"/>
    </location>
</feature>
<dbReference type="OrthoDB" id="252020at2759"/>
<dbReference type="PROSITE" id="PS50102">
    <property type="entry name" value="RRM"/>
    <property type="match status" value="1"/>
</dbReference>
<feature type="compositionally biased region" description="Low complexity" evidence="3">
    <location>
        <begin position="55"/>
        <end position="66"/>
    </location>
</feature>
<evidence type="ECO:0000256" key="1">
    <source>
        <dbReference type="ARBA" id="ARBA00022884"/>
    </source>
</evidence>
<dbReference type="GO" id="GO:0061574">
    <property type="term" value="C:ASAP complex"/>
    <property type="evidence" value="ECO:0007669"/>
    <property type="project" value="TreeGrafter"/>
</dbReference>
<dbReference type="GO" id="GO:0003723">
    <property type="term" value="F:RNA binding"/>
    <property type="evidence" value="ECO:0007669"/>
    <property type="project" value="UniProtKB-UniRule"/>
</dbReference>
<dbReference type="InterPro" id="IPR035979">
    <property type="entry name" value="RBD_domain_sf"/>
</dbReference>
<reference evidence="5" key="1">
    <citation type="submission" date="2020-12" db="EMBL/GenBank/DDBJ databases">
        <title>Metabolic potential, ecology and presence of endohyphal bacteria is reflected in genomic diversity of Mucoromycotina.</title>
        <authorList>
            <person name="Muszewska A."/>
            <person name="Okrasinska A."/>
            <person name="Steczkiewicz K."/>
            <person name="Drgas O."/>
            <person name="Orlowska M."/>
            <person name="Perlinska-Lenart U."/>
            <person name="Aleksandrzak-Piekarczyk T."/>
            <person name="Szatraj K."/>
            <person name="Zielenkiewicz U."/>
            <person name="Pilsyk S."/>
            <person name="Malc E."/>
            <person name="Mieczkowski P."/>
            <person name="Kruszewska J.S."/>
            <person name="Biernat P."/>
            <person name="Pawlowska J."/>
        </authorList>
    </citation>
    <scope>NUCLEOTIDE SEQUENCE</scope>
    <source>
        <strain evidence="5">WA0000067209</strain>
    </source>
</reference>